<dbReference type="Gene3D" id="3.90.105.10">
    <property type="entry name" value="Molybdopterin biosynthesis moea protein, domain 2"/>
    <property type="match status" value="1"/>
</dbReference>
<dbReference type="SUPFAM" id="SSF55904">
    <property type="entry name" value="Ornithine decarboxylase C-terminal domain"/>
    <property type="match status" value="1"/>
</dbReference>
<reference evidence="8 9" key="1">
    <citation type="submission" date="2016-10" db="EMBL/GenBank/DDBJ databases">
        <authorList>
            <person name="de Groot N.N."/>
        </authorList>
    </citation>
    <scope>NUCLEOTIDE SEQUENCE [LARGE SCALE GENOMIC DNA]</scope>
    <source>
        <strain evidence="8 9">743A</strain>
    </source>
</reference>
<gene>
    <name evidence="8" type="ORF">SAMN05661086_03393</name>
</gene>
<comment type="cofactor">
    <cofactor evidence="1">
        <name>pyridoxal 5'-phosphate</name>
        <dbReference type="ChEBI" id="CHEBI:597326"/>
    </cofactor>
</comment>
<accession>A0A1I6LLS2</accession>
<dbReference type="PANTHER" id="PTHR43277:SF4">
    <property type="entry name" value="ARGININE DECARBOXYLASE"/>
    <property type="match status" value="1"/>
</dbReference>
<feature type="domain" description="Orn/Lys/Arg decarboxylase C-terminal" evidence="7">
    <location>
        <begin position="402"/>
        <end position="438"/>
    </location>
</feature>
<proteinExistence type="inferred from homology"/>
<evidence type="ECO:0000259" key="6">
    <source>
        <dbReference type="Pfam" id="PF01276"/>
    </source>
</evidence>
<name>A0A1I6LLS2_9FIRM</name>
<evidence type="ECO:0000256" key="4">
    <source>
        <dbReference type="ARBA" id="ARBA00022898"/>
    </source>
</evidence>
<evidence type="ECO:0000313" key="9">
    <source>
        <dbReference type="Proteomes" id="UP000199659"/>
    </source>
</evidence>
<keyword evidence="9" id="KW-1185">Reference proteome</keyword>
<dbReference type="InterPro" id="IPR015424">
    <property type="entry name" value="PyrdxlP-dep_Trfase"/>
</dbReference>
<dbReference type="PANTHER" id="PTHR43277">
    <property type="entry name" value="ARGININE DECARBOXYLASE"/>
    <property type="match status" value="1"/>
</dbReference>
<feature type="domain" description="Orn/Lys/Arg decarboxylases family 1 pyridoxal-P attachment site" evidence="6">
    <location>
        <begin position="3"/>
        <end position="294"/>
    </location>
</feature>
<evidence type="ECO:0000256" key="2">
    <source>
        <dbReference type="ARBA" id="ARBA00010671"/>
    </source>
</evidence>
<dbReference type="InterPro" id="IPR015421">
    <property type="entry name" value="PyrdxlP-dep_Trfase_major"/>
</dbReference>
<dbReference type="OrthoDB" id="9815233at2"/>
<organism evidence="8 9">
    <name type="scientific">Anaeromicropila populeti</name>
    <dbReference type="NCBI Taxonomy" id="37658"/>
    <lineage>
        <taxon>Bacteria</taxon>
        <taxon>Bacillati</taxon>
        <taxon>Bacillota</taxon>
        <taxon>Clostridia</taxon>
        <taxon>Lachnospirales</taxon>
        <taxon>Lachnospiraceae</taxon>
        <taxon>Anaeromicropila</taxon>
    </lineage>
</organism>
<evidence type="ECO:0000256" key="5">
    <source>
        <dbReference type="ARBA" id="ARBA00023239"/>
    </source>
</evidence>
<dbReference type="Pfam" id="PF01276">
    <property type="entry name" value="OKR_DC_1"/>
    <property type="match status" value="1"/>
</dbReference>
<dbReference type="InterPro" id="IPR008286">
    <property type="entry name" value="Prn/Lys/Arg_de-COase_C"/>
</dbReference>
<dbReference type="AlphaFoldDB" id="A0A1I6LLS2"/>
<dbReference type="RefSeq" id="WP_092563550.1">
    <property type="nucleotide sequence ID" value="NZ_FOYZ01000018.1"/>
</dbReference>
<keyword evidence="5" id="KW-0456">Lyase</keyword>
<dbReference type="InterPro" id="IPR036633">
    <property type="entry name" value="Prn/Lys/Arg_de-COase_C_sf"/>
</dbReference>
<evidence type="ECO:0000256" key="1">
    <source>
        <dbReference type="ARBA" id="ARBA00001933"/>
    </source>
</evidence>
<sequence length="472" mass="53632">MFLYYKLKNYQKENIYPFHMPGHKRNTKIMPVINPYEIDITEIDGFDYLHNAKGVIKKSMERVQIKFRSTHSFYLVNGSTSGILAGILGSTNKGDTILVARNCHQSVYNAIVLNQLVPVYLYPQMDKNFEAACGYNAEYIETMLIKHPDIKLIVLVSPTYEGLVSEIDKIVVAAHKRNVPVLVDEAHGAHFCFSNAFPKSAVEQGADIVIHSVHKTLPAFTQTALMHVNSNLISLEKVEYYSSVFQSSSPSYVLMAGIDQCMNILDQQGNQLFQILVNRLNKFYKKSEELKHLRVMGKAENRDFSKIIISCRETEMTGIELYDILLNKYKLQMEMVSKDYVLGIATICDTEKGFERLEKALFELDQQCFHRKNRTLLCQTTEWDVSSIKMNMPPYRASCCDKEEIYLIDSIGKTASEFVFVYPPGIPLIVPGEEISEAVVNQIINLQHEGLELKGIGDGNKIKICCKNSSEE</sequence>
<dbReference type="InterPro" id="IPR000310">
    <property type="entry name" value="Orn/Lys/Arg_deCO2ase_major_dom"/>
</dbReference>
<evidence type="ECO:0000313" key="8">
    <source>
        <dbReference type="EMBL" id="SFS04507.1"/>
    </source>
</evidence>
<dbReference type="Proteomes" id="UP000199659">
    <property type="component" value="Unassembled WGS sequence"/>
</dbReference>
<comment type="similarity">
    <text evidence="2">Belongs to the Orn/Lys/Arg decarboxylase class-I family.</text>
</comment>
<dbReference type="GO" id="GO:0016831">
    <property type="term" value="F:carboxy-lyase activity"/>
    <property type="evidence" value="ECO:0007669"/>
    <property type="project" value="UniProtKB-KW"/>
</dbReference>
<dbReference type="SUPFAM" id="SSF53383">
    <property type="entry name" value="PLP-dependent transferases"/>
    <property type="match status" value="1"/>
</dbReference>
<evidence type="ECO:0000259" key="7">
    <source>
        <dbReference type="Pfam" id="PF03711"/>
    </source>
</evidence>
<dbReference type="Gene3D" id="3.40.640.10">
    <property type="entry name" value="Type I PLP-dependent aspartate aminotransferase-like (Major domain)"/>
    <property type="match status" value="1"/>
</dbReference>
<keyword evidence="3" id="KW-0210">Decarboxylase</keyword>
<dbReference type="STRING" id="37658.SAMN05661086_03393"/>
<evidence type="ECO:0000256" key="3">
    <source>
        <dbReference type="ARBA" id="ARBA00022793"/>
    </source>
</evidence>
<dbReference type="InterPro" id="IPR052357">
    <property type="entry name" value="Orn_Lys_Arg_decarboxylase-I"/>
</dbReference>
<keyword evidence="4" id="KW-0663">Pyridoxal phosphate</keyword>
<protein>
    <submittedName>
        <fullName evidence="8">Arginine/lysine/ornithine decarboxylase</fullName>
    </submittedName>
</protein>
<dbReference type="Pfam" id="PF03711">
    <property type="entry name" value="OKR_DC_1_C"/>
    <property type="match status" value="1"/>
</dbReference>
<dbReference type="EMBL" id="FOYZ01000018">
    <property type="protein sequence ID" value="SFS04507.1"/>
    <property type="molecule type" value="Genomic_DNA"/>
</dbReference>